<reference evidence="2" key="2">
    <citation type="submission" date="2018-08" db="UniProtKB">
        <authorList>
            <consortium name="EnsemblPlants"/>
        </authorList>
    </citation>
    <scope>IDENTIFICATION</scope>
    <source>
        <strain evidence="2">Yugu1</strain>
    </source>
</reference>
<dbReference type="Gene3D" id="1.20.5.110">
    <property type="match status" value="1"/>
</dbReference>
<protein>
    <submittedName>
        <fullName evidence="2">Uncharacterized protein</fullName>
    </submittedName>
</protein>
<evidence type="ECO:0000256" key="1">
    <source>
        <dbReference type="SAM" id="MobiDB-lite"/>
    </source>
</evidence>
<accession>K3XMK6</accession>
<dbReference type="AlphaFoldDB" id="K3XMK6"/>
<evidence type="ECO:0000313" key="2">
    <source>
        <dbReference type="EnsemblPlants" id="KQL06380"/>
    </source>
</evidence>
<feature type="region of interest" description="Disordered" evidence="1">
    <location>
        <begin position="76"/>
        <end position="101"/>
    </location>
</feature>
<feature type="compositionally biased region" description="Polar residues" evidence="1">
    <location>
        <begin position="158"/>
        <end position="168"/>
    </location>
</feature>
<reference evidence="3" key="1">
    <citation type="journal article" date="2012" name="Nat. Biotechnol.">
        <title>Reference genome sequence of the model plant Setaria.</title>
        <authorList>
            <person name="Bennetzen J.L."/>
            <person name="Schmutz J."/>
            <person name="Wang H."/>
            <person name="Percifield R."/>
            <person name="Hawkins J."/>
            <person name="Pontaroli A.C."/>
            <person name="Estep M."/>
            <person name="Feng L."/>
            <person name="Vaughn J.N."/>
            <person name="Grimwood J."/>
            <person name="Jenkins J."/>
            <person name="Barry K."/>
            <person name="Lindquist E."/>
            <person name="Hellsten U."/>
            <person name="Deshpande S."/>
            <person name="Wang X."/>
            <person name="Wu X."/>
            <person name="Mitros T."/>
            <person name="Triplett J."/>
            <person name="Yang X."/>
            <person name="Ye C.Y."/>
            <person name="Mauro-Herrera M."/>
            <person name="Wang L."/>
            <person name="Li P."/>
            <person name="Sharma M."/>
            <person name="Sharma R."/>
            <person name="Ronald P.C."/>
            <person name="Panaud O."/>
            <person name="Kellogg E.A."/>
            <person name="Brutnell T.P."/>
            <person name="Doust A.N."/>
            <person name="Tuskan G.A."/>
            <person name="Rokhsar D."/>
            <person name="Devos K.M."/>
        </authorList>
    </citation>
    <scope>NUCLEOTIDE SEQUENCE [LARGE SCALE GENOMIC DNA]</scope>
    <source>
        <strain evidence="3">cv. Yugu1</strain>
    </source>
</reference>
<dbReference type="EnsemblPlants" id="KQL06380">
    <property type="protein sequence ID" value="KQL06380"/>
    <property type="gene ID" value="SETIT_003129mg"/>
</dbReference>
<proteinExistence type="predicted"/>
<name>K3XMK6_SETIT</name>
<organism evidence="2 3">
    <name type="scientific">Setaria italica</name>
    <name type="common">Foxtail millet</name>
    <name type="synonym">Panicum italicum</name>
    <dbReference type="NCBI Taxonomy" id="4555"/>
    <lineage>
        <taxon>Eukaryota</taxon>
        <taxon>Viridiplantae</taxon>
        <taxon>Streptophyta</taxon>
        <taxon>Embryophyta</taxon>
        <taxon>Tracheophyta</taxon>
        <taxon>Spermatophyta</taxon>
        <taxon>Magnoliopsida</taxon>
        <taxon>Liliopsida</taxon>
        <taxon>Poales</taxon>
        <taxon>Poaceae</taxon>
        <taxon>PACMAD clade</taxon>
        <taxon>Panicoideae</taxon>
        <taxon>Panicodae</taxon>
        <taxon>Paniceae</taxon>
        <taxon>Cenchrinae</taxon>
        <taxon>Setaria</taxon>
    </lineage>
</organism>
<dbReference type="InParanoid" id="K3XMK6"/>
<evidence type="ECO:0000313" key="3">
    <source>
        <dbReference type="Proteomes" id="UP000004995"/>
    </source>
</evidence>
<keyword evidence="3" id="KW-1185">Reference proteome</keyword>
<feature type="region of interest" description="Disordered" evidence="1">
    <location>
        <begin position="148"/>
        <end position="168"/>
    </location>
</feature>
<dbReference type="HOGENOM" id="CLU_1589267_0_0_1"/>
<dbReference type="EMBL" id="AGNK02003245">
    <property type="status" value="NOT_ANNOTATED_CDS"/>
    <property type="molecule type" value="Genomic_DNA"/>
</dbReference>
<dbReference type="Proteomes" id="UP000004995">
    <property type="component" value="Unassembled WGS sequence"/>
</dbReference>
<dbReference type="eggNOG" id="ENOG502ST6T">
    <property type="taxonomic scope" value="Eukaryota"/>
</dbReference>
<dbReference type="Gramene" id="KQL06380">
    <property type="protein sequence ID" value="KQL06380"/>
    <property type="gene ID" value="SETIT_003129mg"/>
</dbReference>
<sequence length="168" mass="18400">MQVDRRPTFLSHESMHDTADSFVVEQRIYDIDTPSHPTSLFDGAEFQLTNWPLLSRPSSLPGRLGARQLRRTDAMLGRATRGGPSLSTKPPPRAEGAARSTTVVTDAGQEVTVSQFVAQLDEAARRRLDGLHQRLRLLEQQMETLEAEVGKASGGTTMGTYYTPSSSG</sequence>